<keyword evidence="6" id="KW-1185">Reference proteome</keyword>
<keyword evidence="1" id="KW-0378">Hydrolase</keyword>
<dbReference type="Gene3D" id="3.40.50.1820">
    <property type="entry name" value="alpha/beta hydrolase"/>
    <property type="match status" value="1"/>
</dbReference>
<protein>
    <recommendedName>
        <fullName evidence="4">AB hydrolase-1 domain-containing protein</fullName>
    </recommendedName>
</protein>
<evidence type="ECO:0000256" key="1">
    <source>
        <dbReference type="ARBA" id="ARBA00022801"/>
    </source>
</evidence>
<name>A0A9P6MC00_9FUNG</name>
<feature type="region of interest" description="Disordered" evidence="3">
    <location>
        <begin position="76"/>
        <end position="100"/>
    </location>
</feature>
<organism evidence="5 6">
    <name type="scientific">Modicella reniformis</name>
    <dbReference type="NCBI Taxonomy" id="1440133"/>
    <lineage>
        <taxon>Eukaryota</taxon>
        <taxon>Fungi</taxon>
        <taxon>Fungi incertae sedis</taxon>
        <taxon>Mucoromycota</taxon>
        <taxon>Mortierellomycotina</taxon>
        <taxon>Mortierellomycetes</taxon>
        <taxon>Mortierellales</taxon>
        <taxon>Mortierellaceae</taxon>
        <taxon>Modicella</taxon>
    </lineage>
</organism>
<feature type="domain" description="AB hydrolase-1" evidence="4">
    <location>
        <begin position="36"/>
        <end position="302"/>
    </location>
</feature>
<gene>
    <name evidence="5" type="ORF">BGZ65_003911</name>
</gene>
<evidence type="ECO:0000313" key="6">
    <source>
        <dbReference type="Proteomes" id="UP000749646"/>
    </source>
</evidence>
<dbReference type="Pfam" id="PF00561">
    <property type="entry name" value="Abhydrolase_1"/>
    <property type="match status" value="1"/>
</dbReference>
<feature type="non-terminal residue" evidence="5">
    <location>
        <position position="329"/>
    </location>
</feature>
<dbReference type="InterPro" id="IPR000073">
    <property type="entry name" value="AB_hydrolase_1"/>
</dbReference>
<dbReference type="OrthoDB" id="408373at2759"/>
<evidence type="ECO:0000256" key="3">
    <source>
        <dbReference type="SAM" id="MobiDB-lite"/>
    </source>
</evidence>
<comment type="caution">
    <text evidence="5">The sequence shown here is derived from an EMBL/GenBank/DDBJ whole genome shotgun (WGS) entry which is preliminary data.</text>
</comment>
<accession>A0A9P6MC00</accession>
<dbReference type="Proteomes" id="UP000749646">
    <property type="component" value="Unassembled WGS sequence"/>
</dbReference>
<dbReference type="PRINTS" id="PR00412">
    <property type="entry name" value="EPOXHYDRLASE"/>
</dbReference>
<dbReference type="SUPFAM" id="SSF53474">
    <property type="entry name" value="alpha/beta-Hydrolases"/>
    <property type="match status" value="1"/>
</dbReference>
<dbReference type="InterPro" id="IPR000639">
    <property type="entry name" value="Epox_hydrolase-like"/>
</dbReference>
<reference evidence="5" key="1">
    <citation type="journal article" date="2020" name="Fungal Divers.">
        <title>Resolving the Mortierellaceae phylogeny through synthesis of multi-gene phylogenetics and phylogenomics.</title>
        <authorList>
            <person name="Vandepol N."/>
            <person name="Liber J."/>
            <person name="Desiro A."/>
            <person name="Na H."/>
            <person name="Kennedy M."/>
            <person name="Barry K."/>
            <person name="Grigoriev I.V."/>
            <person name="Miller A.N."/>
            <person name="O'Donnell K."/>
            <person name="Stajich J.E."/>
            <person name="Bonito G."/>
        </authorList>
    </citation>
    <scope>NUCLEOTIDE SEQUENCE</scope>
    <source>
        <strain evidence="5">MES-2147</strain>
    </source>
</reference>
<dbReference type="EMBL" id="JAAAHW010003126">
    <property type="protein sequence ID" value="KAF9988463.1"/>
    <property type="molecule type" value="Genomic_DNA"/>
</dbReference>
<comment type="similarity">
    <text evidence="2">Belongs to the AB hydrolase superfamily. Epoxide hydrolase family.</text>
</comment>
<evidence type="ECO:0000313" key="5">
    <source>
        <dbReference type="EMBL" id="KAF9988463.1"/>
    </source>
</evidence>
<dbReference type="PANTHER" id="PTHR43329">
    <property type="entry name" value="EPOXIDE HYDROLASE"/>
    <property type="match status" value="1"/>
</dbReference>
<proteinExistence type="inferred from homology"/>
<sequence length="329" mass="37150">MPIQFDPSTFNHQTAICGGYKYHYIDEGPKKANTITIVLIHGFPDLWYGWRYQIKHLASLGKYRVIAPDMLGYGGTDKPRIDNEPGDGDDDKDNSSKDGDQCHPAYYTKSLASHVVELLDHLHVQKAVLVGHDWGTGIVSRVGWHFPERVLAAIAIGNPFRPVTEHVVTIADYVKENPAFQYFEYFVSPGAASAMNARVEDFVNELFSNESGNSDKDRAYYLQNHKEGGFQGPLSYYKSIEQCHQGELYLVGKRFTVPTLLLIVNNDPLLNGEYCRQVSTDYFDNIEMDEIKTGGHWILTQNPDVVNKKLEDYLRRLFDSSTASTSNGN</sequence>
<evidence type="ECO:0000259" key="4">
    <source>
        <dbReference type="Pfam" id="PF00561"/>
    </source>
</evidence>
<dbReference type="AlphaFoldDB" id="A0A9P6MC00"/>
<evidence type="ECO:0000256" key="2">
    <source>
        <dbReference type="ARBA" id="ARBA00038334"/>
    </source>
</evidence>
<dbReference type="GO" id="GO:0016787">
    <property type="term" value="F:hydrolase activity"/>
    <property type="evidence" value="ECO:0007669"/>
    <property type="project" value="UniProtKB-KW"/>
</dbReference>
<dbReference type="InterPro" id="IPR029058">
    <property type="entry name" value="AB_hydrolase_fold"/>
</dbReference>